<organism evidence="1">
    <name type="scientific">Rhizophora mucronata</name>
    <name type="common">Asiatic mangrove</name>
    <dbReference type="NCBI Taxonomy" id="61149"/>
    <lineage>
        <taxon>Eukaryota</taxon>
        <taxon>Viridiplantae</taxon>
        <taxon>Streptophyta</taxon>
        <taxon>Embryophyta</taxon>
        <taxon>Tracheophyta</taxon>
        <taxon>Spermatophyta</taxon>
        <taxon>Magnoliopsida</taxon>
        <taxon>eudicotyledons</taxon>
        <taxon>Gunneridae</taxon>
        <taxon>Pentapetalae</taxon>
        <taxon>rosids</taxon>
        <taxon>fabids</taxon>
        <taxon>Malpighiales</taxon>
        <taxon>Rhizophoraceae</taxon>
        <taxon>Rhizophora</taxon>
    </lineage>
</organism>
<proteinExistence type="predicted"/>
<evidence type="ECO:0000313" key="1">
    <source>
        <dbReference type="EMBL" id="MBX71376.1"/>
    </source>
</evidence>
<reference evidence="1" key="1">
    <citation type="submission" date="2018-02" db="EMBL/GenBank/DDBJ databases">
        <title>Rhizophora mucronata_Transcriptome.</title>
        <authorList>
            <person name="Meera S.P."/>
            <person name="Sreeshan A."/>
            <person name="Augustine A."/>
        </authorList>
    </citation>
    <scope>NUCLEOTIDE SEQUENCE</scope>
    <source>
        <tissue evidence="1">Leaf</tissue>
    </source>
</reference>
<protein>
    <submittedName>
        <fullName evidence="1">Uncharacterized protein</fullName>
    </submittedName>
</protein>
<name>A0A2P2QWK1_RHIMU</name>
<sequence>MEIFLEGLLEIIFTHKMLIKQEKRHSWVILCN</sequence>
<dbReference type="EMBL" id="GGEC01090892">
    <property type="protein sequence ID" value="MBX71376.1"/>
    <property type="molecule type" value="Transcribed_RNA"/>
</dbReference>
<dbReference type="AlphaFoldDB" id="A0A2P2QWK1"/>
<accession>A0A2P2QWK1</accession>